<comment type="subcellular location">
    <subcellularLocation>
        <location evidence="1">Membrane</location>
        <topology evidence="1">Multi-pass membrane protein</topology>
    </subcellularLocation>
</comment>
<proteinExistence type="predicted"/>
<dbReference type="SUPFAM" id="SSF81321">
    <property type="entry name" value="Family A G protein-coupled receptor-like"/>
    <property type="match status" value="1"/>
</dbReference>
<evidence type="ECO:0000256" key="8">
    <source>
        <dbReference type="SAM" id="Phobius"/>
    </source>
</evidence>
<dbReference type="Gene3D" id="1.20.1070.10">
    <property type="entry name" value="Rhodopsin 7-helix transmembrane proteins"/>
    <property type="match status" value="1"/>
</dbReference>
<dbReference type="InterPro" id="IPR050125">
    <property type="entry name" value="GPCR_opsins"/>
</dbReference>
<evidence type="ECO:0000256" key="2">
    <source>
        <dbReference type="ARBA" id="ARBA00022692"/>
    </source>
</evidence>
<name>A0AAV7P6B2_PLEWA</name>
<dbReference type="Pfam" id="PF00001">
    <property type="entry name" value="7tm_1"/>
    <property type="match status" value="1"/>
</dbReference>
<sequence length="360" mass="39847">MAPATQAKYKACFNRFAAVTQAGGCWGPPGDKGASLRTMGKGQWEIARMVSRHVAAIAHLSKLRGEGDPTAGFPLRAALKGWARQEERTPDQRAPIDINMLRELVGALTTICISQYEELLFGVTFSLAFLEAFRTSELVAGSRSDTSNRALNLGDLKMGPDMAELKVRRSKVDQRGKGAVVRLRVLGDARCCLIELLRRLRMMLFECKLVIGFPFCVMGNASDYNEFTSTISKKDDIIMGTVYSLFGLLSMCGNSVLLLIAYRKRSMLKPAEFFIVNLSVSDMGMTVTLFPLAIPSLFAHRWLFDRLVCKYYAFCGVLFGLCSLTTLTVLSSVCCLKVCYPGYDARDAQRKKDIKVFAVS</sequence>
<evidence type="ECO:0000256" key="7">
    <source>
        <dbReference type="ARBA" id="ARBA00023224"/>
    </source>
</evidence>
<keyword evidence="2 8" id="KW-0812">Transmembrane</keyword>
<dbReference type="GO" id="GO:0016020">
    <property type="term" value="C:membrane"/>
    <property type="evidence" value="ECO:0007669"/>
    <property type="project" value="UniProtKB-SubCell"/>
</dbReference>
<keyword evidence="7" id="KW-0807">Transducer</keyword>
<evidence type="ECO:0000256" key="1">
    <source>
        <dbReference type="ARBA" id="ARBA00004141"/>
    </source>
</evidence>
<feature type="domain" description="G-protein coupled receptors family 1 profile" evidence="9">
    <location>
        <begin position="253"/>
        <end position="360"/>
    </location>
</feature>
<reference evidence="10" key="1">
    <citation type="journal article" date="2022" name="bioRxiv">
        <title>Sequencing and chromosome-scale assembly of the giantPleurodeles waltlgenome.</title>
        <authorList>
            <person name="Brown T."/>
            <person name="Elewa A."/>
            <person name="Iarovenko S."/>
            <person name="Subramanian E."/>
            <person name="Araus A.J."/>
            <person name="Petzold A."/>
            <person name="Susuki M."/>
            <person name="Suzuki K.-i.T."/>
            <person name="Hayashi T."/>
            <person name="Toyoda A."/>
            <person name="Oliveira C."/>
            <person name="Osipova E."/>
            <person name="Leigh N.D."/>
            <person name="Simon A."/>
            <person name="Yun M.H."/>
        </authorList>
    </citation>
    <scope>NUCLEOTIDE SEQUENCE</scope>
    <source>
        <strain evidence="10">20211129_DDA</strain>
        <tissue evidence="10">Liver</tissue>
    </source>
</reference>
<dbReference type="InterPro" id="IPR017452">
    <property type="entry name" value="GPCR_Rhodpsn_7TM"/>
</dbReference>
<dbReference type="PRINTS" id="PR00237">
    <property type="entry name" value="GPCRRHODOPSN"/>
</dbReference>
<feature type="transmembrane region" description="Helical" evidence="8">
    <location>
        <begin position="203"/>
        <end position="222"/>
    </location>
</feature>
<keyword evidence="6" id="KW-0675">Receptor</keyword>
<evidence type="ECO:0000256" key="5">
    <source>
        <dbReference type="ARBA" id="ARBA00023136"/>
    </source>
</evidence>
<evidence type="ECO:0000256" key="3">
    <source>
        <dbReference type="ARBA" id="ARBA00022989"/>
    </source>
</evidence>
<dbReference type="Proteomes" id="UP001066276">
    <property type="component" value="Chromosome 7"/>
</dbReference>
<dbReference type="PROSITE" id="PS50262">
    <property type="entry name" value="G_PROTEIN_RECEP_F1_2"/>
    <property type="match status" value="1"/>
</dbReference>
<dbReference type="GO" id="GO:0004930">
    <property type="term" value="F:G protein-coupled receptor activity"/>
    <property type="evidence" value="ECO:0007669"/>
    <property type="project" value="UniProtKB-KW"/>
</dbReference>
<protein>
    <recommendedName>
        <fullName evidence="9">G-protein coupled receptors family 1 profile domain-containing protein</fullName>
    </recommendedName>
</protein>
<gene>
    <name evidence="10" type="ORF">NDU88_001604</name>
</gene>
<keyword evidence="3 8" id="KW-1133">Transmembrane helix</keyword>
<keyword evidence="4" id="KW-0297">G-protein coupled receptor</keyword>
<feature type="transmembrane region" description="Helical" evidence="8">
    <location>
        <begin position="274"/>
        <end position="299"/>
    </location>
</feature>
<keyword evidence="11" id="KW-1185">Reference proteome</keyword>
<dbReference type="AlphaFoldDB" id="A0AAV7P6B2"/>
<comment type="caution">
    <text evidence="10">The sequence shown here is derived from an EMBL/GenBank/DDBJ whole genome shotgun (WGS) entry which is preliminary data.</text>
</comment>
<dbReference type="EMBL" id="JANPWB010000011">
    <property type="protein sequence ID" value="KAJ1123131.1"/>
    <property type="molecule type" value="Genomic_DNA"/>
</dbReference>
<evidence type="ECO:0000256" key="6">
    <source>
        <dbReference type="ARBA" id="ARBA00023170"/>
    </source>
</evidence>
<feature type="transmembrane region" description="Helical" evidence="8">
    <location>
        <begin position="242"/>
        <end position="262"/>
    </location>
</feature>
<dbReference type="PANTHER" id="PTHR24240">
    <property type="entry name" value="OPSIN"/>
    <property type="match status" value="1"/>
</dbReference>
<organism evidence="10 11">
    <name type="scientific">Pleurodeles waltl</name>
    <name type="common">Iberian ribbed newt</name>
    <dbReference type="NCBI Taxonomy" id="8319"/>
    <lineage>
        <taxon>Eukaryota</taxon>
        <taxon>Metazoa</taxon>
        <taxon>Chordata</taxon>
        <taxon>Craniata</taxon>
        <taxon>Vertebrata</taxon>
        <taxon>Euteleostomi</taxon>
        <taxon>Amphibia</taxon>
        <taxon>Batrachia</taxon>
        <taxon>Caudata</taxon>
        <taxon>Salamandroidea</taxon>
        <taxon>Salamandridae</taxon>
        <taxon>Pleurodelinae</taxon>
        <taxon>Pleurodeles</taxon>
    </lineage>
</organism>
<evidence type="ECO:0000313" key="11">
    <source>
        <dbReference type="Proteomes" id="UP001066276"/>
    </source>
</evidence>
<evidence type="ECO:0000256" key="4">
    <source>
        <dbReference type="ARBA" id="ARBA00023040"/>
    </source>
</evidence>
<keyword evidence="5 8" id="KW-0472">Membrane</keyword>
<dbReference type="InterPro" id="IPR000276">
    <property type="entry name" value="GPCR_Rhodpsn"/>
</dbReference>
<feature type="transmembrane region" description="Helical" evidence="8">
    <location>
        <begin position="311"/>
        <end position="340"/>
    </location>
</feature>
<accession>A0AAV7P6B2</accession>
<evidence type="ECO:0000313" key="10">
    <source>
        <dbReference type="EMBL" id="KAJ1123131.1"/>
    </source>
</evidence>
<evidence type="ECO:0000259" key="9">
    <source>
        <dbReference type="PROSITE" id="PS50262"/>
    </source>
</evidence>